<name>A0ACA9MKW5_9GLOM</name>
<keyword evidence="2" id="KW-1185">Reference proteome</keyword>
<gene>
    <name evidence="1" type="ORF">SPELUC_LOCUS7042</name>
</gene>
<reference evidence="1" key="1">
    <citation type="submission" date="2021-06" db="EMBL/GenBank/DDBJ databases">
        <authorList>
            <person name="Kallberg Y."/>
            <person name="Tangrot J."/>
            <person name="Rosling A."/>
        </authorList>
    </citation>
    <scope>NUCLEOTIDE SEQUENCE</scope>
    <source>
        <strain evidence="1">28 12/20/2015</strain>
    </source>
</reference>
<sequence length="218" mass="25248">MTEVTEIDINDTQVANKAKDANSSICFKKVVNSEVNIDEVQTTNETEDANSSICFKEVMNFDLYSTKAFLTCEVCDLFIIEWAKKNGFRTKKDHIHREDGIIRRCTYLCDHAHSYDLKLQKDTVTKKMNCSFLVNALCLKSNNPEYYIYINKIVDNNNHLLSIKMISFEESKNFTSEIMDDIKFLTSHCKFGATVQCKFLEKKYFAHPIHSKDLYATI</sequence>
<dbReference type="EMBL" id="CAJVPW010008981">
    <property type="protein sequence ID" value="CAG8599149.1"/>
    <property type="molecule type" value="Genomic_DNA"/>
</dbReference>
<dbReference type="Proteomes" id="UP000789366">
    <property type="component" value="Unassembled WGS sequence"/>
</dbReference>
<organism evidence="1 2">
    <name type="scientific">Cetraspora pellucida</name>
    <dbReference type="NCBI Taxonomy" id="1433469"/>
    <lineage>
        <taxon>Eukaryota</taxon>
        <taxon>Fungi</taxon>
        <taxon>Fungi incertae sedis</taxon>
        <taxon>Mucoromycota</taxon>
        <taxon>Glomeromycotina</taxon>
        <taxon>Glomeromycetes</taxon>
        <taxon>Diversisporales</taxon>
        <taxon>Gigasporaceae</taxon>
        <taxon>Cetraspora</taxon>
    </lineage>
</organism>
<evidence type="ECO:0000313" key="2">
    <source>
        <dbReference type="Proteomes" id="UP000789366"/>
    </source>
</evidence>
<protein>
    <submittedName>
        <fullName evidence="1">1233_t:CDS:1</fullName>
    </submittedName>
</protein>
<evidence type="ECO:0000313" key="1">
    <source>
        <dbReference type="EMBL" id="CAG8599149.1"/>
    </source>
</evidence>
<comment type="caution">
    <text evidence="1">The sequence shown here is derived from an EMBL/GenBank/DDBJ whole genome shotgun (WGS) entry which is preliminary data.</text>
</comment>
<proteinExistence type="predicted"/>
<accession>A0ACA9MKW5</accession>